<dbReference type="HOGENOM" id="CLU_017233_2_0_1"/>
<dbReference type="Proteomes" id="UP000016931">
    <property type="component" value="Unassembled WGS sequence"/>
</dbReference>
<keyword evidence="4" id="KW-1185">Reference proteome</keyword>
<sequence>MPSHKSKKRKVDDDYSLGPDTSKPSAIFKPTGGRSFTLSLALPGSIIANALTHDQKTSLAGQIARACAVFCVDEVVVFDDGQAETRAPEHGGYTAFADPNFFLFHVLTYLETPPNLRKALFPMHPDLRTAGALPSLDMPHHLRAEEWCEYREGITTHSSSGKGKMPQTFVDCGLSQQVAIPGAIDPNTRVTVKLGHTSSDGYTISGLPVSPETPREEAGYYWGYSVRQASSLSAIFTECPFDGGYDVSVGTSERGKPLKSIIDQSSPTYVEPTWKHLIVVFGGVAGLEAALKADSELQSAGVSQAEEVFDSWVNLVPNQGSRTIRTEEAVWVGLSGLREAVEIRSRQ</sequence>
<dbReference type="OrthoDB" id="361029at2759"/>
<evidence type="ECO:0000256" key="1">
    <source>
        <dbReference type="ARBA" id="ARBA00009841"/>
    </source>
</evidence>
<dbReference type="EMBL" id="KB456272">
    <property type="protein sequence ID" value="EMF08162.1"/>
    <property type="molecule type" value="Genomic_DNA"/>
</dbReference>
<evidence type="ECO:0000313" key="3">
    <source>
        <dbReference type="EMBL" id="EMF08162.1"/>
    </source>
</evidence>
<dbReference type="GeneID" id="27899953"/>
<name>M3CVI1_SPHMS</name>
<dbReference type="SUPFAM" id="SSF75217">
    <property type="entry name" value="alpha/beta knot"/>
    <property type="match status" value="1"/>
</dbReference>
<dbReference type="InterPro" id="IPR012340">
    <property type="entry name" value="NA-bd_OB-fold"/>
</dbReference>
<dbReference type="InterPro" id="IPR003750">
    <property type="entry name" value="Put_MeTrfase-C9orf114-like"/>
</dbReference>
<dbReference type="PANTHER" id="PTHR12150:SF13">
    <property type="entry name" value="METHYLTRANSFERASE C9ORF114-RELATED"/>
    <property type="match status" value="1"/>
</dbReference>
<dbReference type="PANTHER" id="PTHR12150">
    <property type="entry name" value="CLASS IV SAM-BINDING METHYLTRANSFERASE-RELATED"/>
    <property type="match status" value="1"/>
</dbReference>
<reference evidence="3 4" key="1">
    <citation type="journal article" date="2012" name="PLoS Pathog.">
        <title>Diverse lifestyles and strategies of plant pathogenesis encoded in the genomes of eighteen Dothideomycetes fungi.</title>
        <authorList>
            <person name="Ohm R.A."/>
            <person name="Feau N."/>
            <person name="Henrissat B."/>
            <person name="Schoch C.L."/>
            <person name="Horwitz B.A."/>
            <person name="Barry K.W."/>
            <person name="Condon B.J."/>
            <person name="Copeland A.C."/>
            <person name="Dhillon B."/>
            <person name="Glaser F."/>
            <person name="Hesse C.N."/>
            <person name="Kosti I."/>
            <person name="LaButti K."/>
            <person name="Lindquist E.A."/>
            <person name="Lucas S."/>
            <person name="Salamov A.A."/>
            <person name="Bradshaw R.E."/>
            <person name="Ciuffetti L."/>
            <person name="Hamelin R.C."/>
            <person name="Kema G.H.J."/>
            <person name="Lawrence C."/>
            <person name="Scott J.A."/>
            <person name="Spatafora J.W."/>
            <person name="Turgeon B.G."/>
            <person name="de Wit P.J.G.M."/>
            <person name="Zhong S."/>
            <person name="Goodwin S.B."/>
            <person name="Grigoriev I.V."/>
        </authorList>
    </citation>
    <scope>NUCLEOTIDE SEQUENCE [LARGE SCALE GENOMIC DNA]</scope>
    <source>
        <strain evidence="3 4">SO2202</strain>
    </source>
</reference>
<organism evidence="3 4">
    <name type="scientific">Sphaerulina musiva (strain SO2202)</name>
    <name type="common">Poplar stem canker fungus</name>
    <name type="synonym">Septoria musiva</name>
    <dbReference type="NCBI Taxonomy" id="692275"/>
    <lineage>
        <taxon>Eukaryota</taxon>
        <taxon>Fungi</taxon>
        <taxon>Dikarya</taxon>
        <taxon>Ascomycota</taxon>
        <taxon>Pezizomycotina</taxon>
        <taxon>Dothideomycetes</taxon>
        <taxon>Dothideomycetidae</taxon>
        <taxon>Mycosphaerellales</taxon>
        <taxon>Mycosphaerellaceae</taxon>
        <taxon>Sphaerulina</taxon>
    </lineage>
</organism>
<dbReference type="InterPro" id="IPR029026">
    <property type="entry name" value="tRNA_m1G_MTases_N"/>
</dbReference>
<dbReference type="eggNOG" id="KOG3925">
    <property type="taxonomic scope" value="Eukaryota"/>
</dbReference>
<feature type="region of interest" description="Disordered" evidence="2">
    <location>
        <begin position="1"/>
        <end position="25"/>
    </location>
</feature>
<gene>
    <name evidence="3" type="ORF">SEPMUDRAFT_136954</name>
</gene>
<dbReference type="RefSeq" id="XP_016756283.1">
    <property type="nucleotide sequence ID" value="XM_016902816.1"/>
</dbReference>
<dbReference type="OMA" id="FFPIHKD"/>
<dbReference type="SUPFAM" id="SSF50249">
    <property type="entry name" value="Nucleic acid-binding proteins"/>
    <property type="match status" value="1"/>
</dbReference>
<dbReference type="STRING" id="692275.M3CVI1"/>
<proteinExistence type="inferred from homology"/>
<dbReference type="AlphaFoldDB" id="M3CVI1"/>
<dbReference type="InterPro" id="IPR029028">
    <property type="entry name" value="Alpha/beta_knot_MTases"/>
</dbReference>
<comment type="similarity">
    <text evidence="1">Belongs to the class IV-like SAM-binding methyltransferase superfamily.</text>
</comment>
<accession>M3CVI1</accession>
<dbReference type="CDD" id="cd18086">
    <property type="entry name" value="HsC9orf114-like"/>
    <property type="match status" value="1"/>
</dbReference>
<dbReference type="Pfam" id="PF02598">
    <property type="entry name" value="Methyltrn_RNA_3"/>
    <property type="match status" value="1"/>
</dbReference>
<evidence type="ECO:0000313" key="4">
    <source>
        <dbReference type="Proteomes" id="UP000016931"/>
    </source>
</evidence>
<dbReference type="Gene3D" id="3.40.1280.10">
    <property type="match status" value="2"/>
</dbReference>
<protein>
    <submittedName>
        <fullName evidence="3">DUF171-domain-containing protein</fullName>
    </submittedName>
</protein>
<evidence type="ECO:0000256" key="2">
    <source>
        <dbReference type="SAM" id="MobiDB-lite"/>
    </source>
</evidence>